<protein>
    <submittedName>
        <fullName evidence="1">Uncharacterized protein</fullName>
    </submittedName>
</protein>
<evidence type="ECO:0000313" key="2">
    <source>
        <dbReference type="Proteomes" id="UP001138997"/>
    </source>
</evidence>
<proteinExistence type="predicted"/>
<dbReference type="EMBL" id="JAJOMB010000003">
    <property type="protein sequence ID" value="MCD5310856.1"/>
    <property type="molecule type" value="Genomic_DNA"/>
</dbReference>
<accession>A0A9X1ST30</accession>
<organism evidence="1 2">
    <name type="scientific">Kineosporia babensis</name>
    <dbReference type="NCBI Taxonomy" id="499548"/>
    <lineage>
        <taxon>Bacteria</taxon>
        <taxon>Bacillati</taxon>
        <taxon>Actinomycetota</taxon>
        <taxon>Actinomycetes</taxon>
        <taxon>Kineosporiales</taxon>
        <taxon>Kineosporiaceae</taxon>
        <taxon>Kineosporia</taxon>
    </lineage>
</organism>
<dbReference type="Proteomes" id="UP001138997">
    <property type="component" value="Unassembled WGS sequence"/>
</dbReference>
<dbReference type="AlphaFoldDB" id="A0A9X1ST30"/>
<name>A0A9X1ST30_9ACTN</name>
<gene>
    <name evidence="1" type="ORF">LR394_08115</name>
</gene>
<evidence type="ECO:0000313" key="1">
    <source>
        <dbReference type="EMBL" id="MCD5310856.1"/>
    </source>
</evidence>
<comment type="caution">
    <text evidence="1">The sequence shown here is derived from an EMBL/GenBank/DDBJ whole genome shotgun (WGS) entry which is preliminary data.</text>
</comment>
<reference evidence="1" key="1">
    <citation type="submission" date="2021-11" db="EMBL/GenBank/DDBJ databases">
        <title>Streptomyces corallinus and Kineosporia corallina sp. nov., two new coral-derived marine actinobacteria.</title>
        <authorList>
            <person name="Buangrab K."/>
            <person name="Sutthacheep M."/>
            <person name="Yeemin T."/>
            <person name="Harunari E."/>
            <person name="Igarashi Y."/>
            <person name="Sripreechasak P."/>
            <person name="Kanchanasin P."/>
            <person name="Tanasupawat S."/>
            <person name="Phongsopitanun W."/>
        </authorList>
    </citation>
    <scope>NUCLEOTIDE SEQUENCE</scope>
    <source>
        <strain evidence="1">JCM 31032</strain>
    </source>
</reference>
<sequence>MADTSNWVVTRDDDGPAIYNTTRGIVVTHKTDITPNQIGLTEPYKVTQDEIGELWARMTVGLPTVYPCSRNDTIYCPGLSDTEGRPCDDHRQVTA</sequence>
<keyword evidence="2" id="KW-1185">Reference proteome</keyword>
<dbReference type="RefSeq" id="WP_231440032.1">
    <property type="nucleotide sequence ID" value="NZ_JAJOMB010000003.1"/>
</dbReference>